<comment type="caution">
    <text evidence="1">The sequence shown here is derived from an EMBL/GenBank/DDBJ whole genome shotgun (WGS) entry which is preliminary data.</text>
</comment>
<proteinExistence type="predicted"/>
<accession>A0ACB6RS64</accession>
<dbReference type="EMBL" id="MU006732">
    <property type="protein sequence ID" value="KAF2624117.1"/>
    <property type="molecule type" value="Genomic_DNA"/>
</dbReference>
<protein>
    <submittedName>
        <fullName evidence="1">Uncharacterized protein</fullName>
    </submittedName>
</protein>
<reference evidence="1" key="1">
    <citation type="journal article" date="2020" name="Stud. Mycol.">
        <title>101 Dothideomycetes genomes: a test case for predicting lifestyles and emergence of pathogens.</title>
        <authorList>
            <person name="Haridas S."/>
            <person name="Albert R."/>
            <person name="Binder M."/>
            <person name="Bloem J."/>
            <person name="Labutti K."/>
            <person name="Salamov A."/>
            <person name="Andreopoulos B."/>
            <person name="Baker S."/>
            <person name="Barry K."/>
            <person name="Bills G."/>
            <person name="Bluhm B."/>
            <person name="Cannon C."/>
            <person name="Castanera R."/>
            <person name="Culley D."/>
            <person name="Daum C."/>
            <person name="Ezra D."/>
            <person name="Gonzalez J."/>
            <person name="Henrissat B."/>
            <person name="Kuo A."/>
            <person name="Liang C."/>
            <person name="Lipzen A."/>
            <person name="Lutzoni F."/>
            <person name="Magnuson J."/>
            <person name="Mondo S."/>
            <person name="Nolan M."/>
            <person name="Ohm R."/>
            <person name="Pangilinan J."/>
            <person name="Park H.-J."/>
            <person name="Ramirez L."/>
            <person name="Alfaro M."/>
            <person name="Sun H."/>
            <person name="Tritt A."/>
            <person name="Yoshinaga Y."/>
            <person name="Zwiers L.-H."/>
            <person name="Turgeon B."/>
            <person name="Goodwin S."/>
            <person name="Spatafora J."/>
            <person name="Crous P."/>
            <person name="Grigoriev I."/>
        </authorList>
    </citation>
    <scope>NUCLEOTIDE SEQUENCE</scope>
    <source>
        <strain evidence="1">CBS 525.71</strain>
    </source>
</reference>
<keyword evidence="2" id="KW-1185">Reference proteome</keyword>
<evidence type="ECO:0000313" key="1">
    <source>
        <dbReference type="EMBL" id="KAF2624117.1"/>
    </source>
</evidence>
<evidence type="ECO:0000313" key="2">
    <source>
        <dbReference type="Proteomes" id="UP000799754"/>
    </source>
</evidence>
<organism evidence="1 2">
    <name type="scientific">Macroventuria anomochaeta</name>
    <dbReference type="NCBI Taxonomy" id="301207"/>
    <lineage>
        <taxon>Eukaryota</taxon>
        <taxon>Fungi</taxon>
        <taxon>Dikarya</taxon>
        <taxon>Ascomycota</taxon>
        <taxon>Pezizomycotina</taxon>
        <taxon>Dothideomycetes</taxon>
        <taxon>Pleosporomycetidae</taxon>
        <taxon>Pleosporales</taxon>
        <taxon>Pleosporineae</taxon>
        <taxon>Didymellaceae</taxon>
        <taxon>Macroventuria</taxon>
    </lineage>
</organism>
<gene>
    <name evidence="1" type="ORF">BU25DRAFT_413689</name>
</gene>
<name>A0ACB6RS64_9PLEO</name>
<dbReference type="Proteomes" id="UP000799754">
    <property type="component" value="Unassembled WGS sequence"/>
</dbReference>
<sequence length="80" mass="8788">MCKQAFNAAAQKDSRVQLLIGEETKREASTMKAIAVVTMTFLPATFVSVSVPVPTLPVTRLCVAHTTCCMDDLWNQFLLV</sequence>